<name>A0A165HY90_EXIGL</name>
<protein>
    <submittedName>
        <fullName evidence="2">Uncharacterized protein</fullName>
    </submittedName>
</protein>
<dbReference type="EMBL" id="KV426005">
    <property type="protein sequence ID" value="KZV92630.1"/>
    <property type="molecule type" value="Genomic_DNA"/>
</dbReference>
<reference evidence="2 3" key="1">
    <citation type="journal article" date="2016" name="Mol. Biol. Evol.">
        <title>Comparative Genomics of Early-Diverging Mushroom-Forming Fungi Provides Insights into the Origins of Lignocellulose Decay Capabilities.</title>
        <authorList>
            <person name="Nagy L.G."/>
            <person name="Riley R."/>
            <person name="Tritt A."/>
            <person name="Adam C."/>
            <person name="Daum C."/>
            <person name="Floudas D."/>
            <person name="Sun H."/>
            <person name="Yadav J.S."/>
            <person name="Pangilinan J."/>
            <person name="Larsson K.H."/>
            <person name="Matsuura K."/>
            <person name="Barry K."/>
            <person name="Labutti K."/>
            <person name="Kuo R."/>
            <person name="Ohm R.A."/>
            <person name="Bhattacharya S.S."/>
            <person name="Shirouzu T."/>
            <person name="Yoshinaga Y."/>
            <person name="Martin F.M."/>
            <person name="Grigoriev I.V."/>
            <person name="Hibbett D.S."/>
        </authorList>
    </citation>
    <scope>NUCLEOTIDE SEQUENCE [LARGE SCALE GENOMIC DNA]</scope>
    <source>
        <strain evidence="2 3">HHB12029</strain>
    </source>
</reference>
<evidence type="ECO:0000256" key="1">
    <source>
        <dbReference type="SAM" id="Coils"/>
    </source>
</evidence>
<accession>A0A165HY90</accession>
<feature type="coiled-coil region" evidence="1">
    <location>
        <begin position="54"/>
        <end position="81"/>
    </location>
</feature>
<proteinExistence type="predicted"/>
<gene>
    <name evidence="2" type="ORF">EXIGLDRAFT_70884</name>
</gene>
<dbReference type="InParanoid" id="A0A165HY90"/>
<keyword evidence="1" id="KW-0175">Coiled coil</keyword>
<sequence length="92" mass="10480">MADAQAELLRLYRDVYALREERDALQSKSDSLTRDLSQKLLERAAEQDAWAVEKERLTAKLESSRRDARQSAAEVVQLKEDNAAFSIGPTRE</sequence>
<organism evidence="2 3">
    <name type="scientific">Exidia glandulosa HHB12029</name>
    <dbReference type="NCBI Taxonomy" id="1314781"/>
    <lineage>
        <taxon>Eukaryota</taxon>
        <taxon>Fungi</taxon>
        <taxon>Dikarya</taxon>
        <taxon>Basidiomycota</taxon>
        <taxon>Agaricomycotina</taxon>
        <taxon>Agaricomycetes</taxon>
        <taxon>Auriculariales</taxon>
        <taxon>Exidiaceae</taxon>
        <taxon>Exidia</taxon>
    </lineage>
</organism>
<dbReference type="AlphaFoldDB" id="A0A165HY90"/>
<dbReference type="Proteomes" id="UP000077266">
    <property type="component" value="Unassembled WGS sequence"/>
</dbReference>
<keyword evidence="3" id="KW-1185">Reference proteome</keyword>
<evidence type="ECO:0000313" key="3">
    <source>
        <dbReference type="Proteomes" id="UP000077266"/>
    </source>
</evidence>
<evidence type="ECO:0000313" key="2">
    <source>
        <dbReference type="EMBL" id="KZV92630.1"/>
    </source>
</evidence>